<dbReference type="EMBL" id="MU069674">
    <property type="protein sequence ID" value="KAF5836127.1"/>
    <property type="molecule type" value="Genomic_DNA"/>
</dbReference>
<dbReference type="Proteomes" id="UP000815325">
    <property type="component" value="Unassembled WGS sequence"/>
</dbReference>
<keyword evidence="6" id="KW-1185">Reference proteome</keyword>
<dbReference type="InterPro" id="IPR025110">
    <property type="entry name" value="AMP-bd_C"/>
</dbReference>
<sequence length="566" mass="61190">MEYTAATLAVWQSGGIVVPLGTSLPPTELSYLFQDAGINLVLVTRDAAGRMEDIASANGAEIHVLDPSFLSTAQQPWLQPSTDLFSPSTNGHPQHQHQPHQQLHQIQDPSQQPGSMQHIPFPNKPFVSSSARDHEQGALIIYTSGTTGKPKGVLHTHRSLSAQVDSLCTAWEWGPEDTILHPLPLHHIHGIVNALYCPLYAGARVEFLPKFVPMAVWDRIMKGGISVFMGVPTMYAKLLAAYDAMPPAQQKAAAEAAASLRLTVSGSSACPVPIMYRWKQLTGKYLLERYGMTETGMALSNPYRGHRQPGSVGMPLPHVDVRIAADGELRVRGPTLFSCYWGRPEATAQAFDEEGYFLTGDTAACSFVSTDIGEQVGPHNSDLGSPVADKNAGLPADANQKTQNSLHDPGSSNFRASSGEAGRHEGTATAQKAPYFSILGRTSVDIIKSSGYKVSALQVESILMAHPSVSETAVLGVPDPVHGEVITALVCPDPAAPTHVLHRDLQQALHQHCLVHLAPYQSPRRFIILDAPLPRNPMGKINKKELLQLFFGKELERAACDAVSPR</sequence>
<feature type="domain" description="AMP-dependent synthetase/ligase" evidence="3">
    <location>
        <begin position="2"/>
        <end position="341"/>
    </location>
</feature>
<evidence type="ECO:0000259" key="3">
    <source>
        <dbReference type="Pfam" id="PF00501"/>
    </source>
</evidence>
<dbReference type="InterPro" id="IPR020845">
    <property type="entry name" value="AMP-binding_CS"/>
</dbReference>
<evidence type="ECO:0000313" key="6">
    <source>
        <dbReference type="Proteomes" id="UP000815325"/>
    </source>
</evidence>
<feature type="domain" description="AMP-binding enzyme C-terminal" evidence="4">
    <location>
        <begin position="458"/>
        <end position="540"/>
    </location>
</feature>
<protein>
    <submittedName>
        <fullName evidence="5">Uncharacterized protein</fullName>
    </submittedName>
</protein>
<dbReference type="InterPro" id="IPR042099">
    <property type="entry name" value="ANL_N_sf"/>
</dbReference>
<feature type="compositionally biased region" description="Polar residues" evidence="2">
    <location>
        <begin position="80"/>
        <end position="91"/>
    </location>
</feature>
<dbReference type="InterPro" id="IPR000873">
    <property type="entry name" value="AMP-dep_synth/lig_dom"/>
</dbReference>
<comment type="caution">
    <text evidence="5">The sequence shown here is derived from an EMBL/GenBank/DDBJ whole genome shotgun (WGS) entry which is preliminary data.</text>
</comment>
<evidence type="ECO:0000256" key="2">
    <source>
        <dbReference type="SAM" id="MobiDB-lite"/>
    </source>
</evidence>
<feature type="region of interest" description="Disordered" evidence="2">
    <location>
        <begin position="376"/>
        <end position="428"/>
    </location>
</feature>
<dbReference type="SUPFAM" id="SSF56801">
    <property type="entry name" value="Acetyl-CoA synthetase-like"/>
    <property type="match status" value="2"/>
</dbReference>
<dbReference type="Gene3D" id="3.40.50.12780">
    <property type="entry name" value="N-terminal domain of ligase-like"/>
    <property type="match status" value="1"/>
</dbReference>
<reference evidence="5" key="1">
    <citation type="submission" date="2017-08" db="EMBL/GenBank/DDBJ databases">
        <authorList>
            <person name="Polle J.E."/>
            <person name="Barry K."/>
            <person name="Cushman J."/>
            <person name="Schmutz J."/>
            <person name="Tran D."/>
            <person name="Hathwaick L.T."/>
            <person name="Yim W.C."/>
            <person name="Jenkins J."/>
            <person name="Mckie-Krisberg Z.M."/>
            <person name="Prochnik S."/>
            <person name="Lindquist E."/>
            <person name="Dockter R.B."/>
            <person name="Adam C."/>
            <person name="Molina H."/>
            <person name="Bunkerborg J."/>
            <person name="Jin E."/>
            <person name="Buchheim M."/>
            <person name="Magnuson J."/>
        </authorList>
    </citation>
    <scope>NUCLEOTIDE SEQUENCE</scope>
    <source>
        <strain evidence="5">CCAP 19/18</strain>
    </source>
</reference>
<organism evidence="5 6">
    <name type="scientific">Dunaliella salina</name>
    <name type="common">Green alga</name>
    <name type="synonym">Protococcus salinus</name>
    <dbReference type="NCBI Taxonomy" id="3046"/>
    <lineage>
        <taxon>Eukaryota</taxon>
        <taxon>Viridiplantae</taxon>
        <taxon>Chlorophyta</taxon>
        <taxon>core chlorophytes</taxon>
        <taxon>Chlorophyceae</taxon>
        <taxon>CS clade</taxon>
        <taxon>Chlamydomonadales</taxon>
        <taxon>Dunaliellaceae</taxon>
        <taxon>Dunaliella</taxon>
    </lineage>
</organism>
<accession>A0ABQ7GND7</accession>
<proteinExistence type="inferred from homology"/>
<comment type="similarity">
    <text evidence="1">Belongs to the ATP-dependent AMP-binding enzyme family.</text>
</comment>
<dbReference type="PANTHER" id="PTHR43201">
    <property type="entry name" value="ACYL-COA SYNTHETASE"/>
    <property type="match status" value="1"/>
</dbReference>
<evidence type="ECO:0000259" key="4">
    <source>
        <dbReference type="Pfam" id="PF13193"/>
    </source>
</evidence>
<gene>
    <name evidence="5" type="ORF">DUNSADRAFT_6380</name>
</gene>
<feature type="compositionally biased region" description="Polar residues" evidence="2">
    <location>
        <begin position="399"/>
        <end position="416"/>
    </location>
</feature>
<dbReference type="Pfam" id="PF13193">
    <property type="entry name" value="AMP-binding_C"/>
    <property type="match status" value="1"/>
</dbReference>
<feature type="region of interest" description="Disordered" evidence="2">
    <location>
        <begin position="80"/>
        <end position="129"/>
    </location>
</feature>
<evidence type="ECO:0000313" key="5">
    <source>
        <dbReference type="EMBL" id="KAF5836127.1"/>
    </source>
</evidence>
<dbReference type="Gene3D" id="3.30.300.30">
    <property type="match status" value="1"/>
</dbReference>
<dbReference type="Pfam" id="PF00501">
    <property type="entry name" value="AMP-binding"/>
    <property type="match status" value="1"/>
</dbReference>
<dbReference type="PANTHER" id="PTHR43201:SF8">
    <property type="entry name" value="ACYL-COA SYNTHETASE FAMILY MEMBER 3"/>
    <property type="match status" value="1"/>
</dbReference>
<name>A0ABQ7GND7_DUNSA</name>
<dbReference type="InterPro" id="IPR045851">
    <property type="entry name" value="AMP-bd_C_sf"/>
</dbReference>
<dbReference type="PROSITE" id="PS00455">
    <property type="entry name" value="AMP_BINDING"/>
    <property type="match status" value="1"/>
</dbReference>
<evidence type="ECO:0000256" key="1">
    <source>
        <dbReference type="ARBA" id="ARBA00006432"/>
    </source>
</evidence>